<evidence type="ECO:0000313" key="2">
    <source>
        <dbReference type="EMBL" id="KAF9460223.1"/>
    </source>
</evidence>
<proteinExistence type="predicted"/>
<dbReference type="AlphaFoldDB" id="A0A9P6CGS6"/>
<evidence type="ECO:0000313" key="3">
    <source>
        <dbReference type="Proteomes" id="UP000807353"/>
    </source>
</evidence>
<comment type="caution">
    <text evidence="2">The sequence shown here is derived from an EMBL/GenBank/DDBJ whole genome shotgun (WGS) entry which is preliminary data.</text>
</comment>
<organism evidence="2 3">
    <name type="scientific">Collybia nuda</name>
    <dbReference type="NCBI Taxonomy" id="64659"/>
    <lineage>
        <taxon>Eukaryota</taxon>
        <taxon>Fungi</taxon>
        <taxon>Dikarya</taxon>
        <taxon>Basidiomycota</taxon>
        <taxon>Agaricomycotina</taxon>
        <taxon>Agaricomycetes</taxon>
        <taxon>Agaricomycetidae</taxon>
        <taxon>Agaricales</taxon>
        <taxon>Tricholomatineae</taxon>
        <taxon>Clitocybaceae</taxon>
        <taxon>Collybia</taxon>
    </lineage>
</organism>
<evidence type="ECO:0000256" key="1">
    <source>
        <dbReference type="SAM" id="MobiDB-lite"/>
    </source>
</evidence>
<feature type="region of interest" description="Disordered" evidence="1">
    <location>
        <begin position="316"/>
        <end position="337"/>
    </location>
</feature>
<keyword evidence="3" id="KW-1185">Reference proteome</keyword>
<gene>
    <name evidence="2" type="ORF">BDZ94DRAFT_1300052</name>
</gene>
<reference evidence="2" key="1">
    <citation type="submission" date="2020-11" db="EMBL/GenBank/DDBJ databases">
        <authorList>
            <consortium name="DOE Joint Genome Institute"/>
            <person name="Ahrendt S."/>
            <person name="Riley R."/>
            <person name="Andreopoulos W."/>
            <person name="Labutti K."/>
            <person name="Pangilinan J."/>
            <person name="Ruiz-Duenas F.J."/>
            <person name="Barrasa J.M."/>
            <person name="Sanchez-Garcia M."/>
            <person name="Camarero S."/>
            <person name="Miyauchi S."/>
            <person name="Serrano A."/>
            <person name="Linde D."/>
            <person name="Babiker R."/>
            <person name="Drula E."/>
            <person name="Ayuso-Fernandez I."/>
            <person name="Pacheco R."/>
            <person name="Padilla G."/>
            <person name="Ferreira P."/>
            <person name="Barriuso J."/>
            <person name="Kellner H."/>
            <person name="Castanera R."/>
            <person name="Alfaro M."/>
            <person name="Ramirez L."/>
            <person name="Pisabarro A.G."/>
            <person name="Kuo A."/>
            <person name="Tritt A."/>
            <person name="Lipzen A."/>
            <person name="He G."/>
            <person name="Yan M."/>
            <person name="Ng V."/>
            <person name="Cullen D."/>
            <person name="Martin F."/>
            <person name="Rosso M.-N."/>
            <person name="Henrissat B."/>
            <person name="Hibbett D."/>
            <person name="Martinez A.T."/>
            <person name="Grigoriev I.V."/>
        </authorList>
    </citation>
    <scope>NUCLEOTIDE SEQUENCE</scope>
    <source>
        <strain evidence="2">CBS 247.69</strain>
    </source>
</reference>
<accession>A0A9P6CGS6</accession>
<dbReference type="Proteomes" id="UP000807353">
    <property type="component" value="Unassembled WGS sequence"/>
</dbReference>
<dbReference type="EMBL" id="MU150302">
    <property type="protein sequence ID" value="KAF9460223.1"/>
    <property type="molecule type" value="Genomic_DNA"/>
</dbReference>
<name>A0A9P6CGS6_9AGAR</name>
<sequence length="337" mass="38259">MNPTKTNPMRQVATRFAAEDTTVANENKRSVAETAKRALQSPPNSIMKLPELGIPATWRTYLTWSGGVTEVPPANVNKLVPTSMGSTTHVREASIPQSLGKGHACFATFHSQGFCVYDIRLHTLYMVQYYWRSTLTAWVRHTQELLAKCYIIQGSKEQYSISEPYPPEKNVRAGKLMKATVYIIPFVDGLLYTSNLPSYREWPASTLTQYFGISEVLKICGKRQHPNYNDSIITVHVTLIIFVTWSVINFDVFVQSWFGPTKFTEEMGIVKIQWDDVITKLRIRTNLKNRHVVLRIRIKISSRNLTSSPDALPPVGNYQDSMPAPSPPYLEGKNRFI</sequence>
<protein>
    <submittedName>
        <fullName evidence="2">Uncharacterized protein</fullName>
    </submittedName>
</protein>